<comment type="function">
    <text evidence="7">Single strand-specific metallo-endoribonuclease involved in late-stage 70S ribosome quality control and in maturation of the 3' terminus of the 16S rRNA.</text>
</comment>
<keyword evidence="2 7" id="KW-0540">Nuclease</keyword>
<feature type="binding site" evidence="7">
    <location>
        <position position="118"/>
    </location>
    <ligand>
        <name>Zn(2+)</name>
        <dbReference type="ChEBI" id="CHEBI:29105"/>
        <note>catalytic</note>
    </ligand>
</feature>
<comment type="subcellular location">
    <subcellularLocation>
        <location evidence="7">Cytoplasm</location>
    </subcellularLocation>
</comment>
<dbReference type="InterPro" id="IPR002036">
    <property type="entry name" value="YbeY"/>
</dbReference>
<keyword evidence="7" id="KW-0963">Cytoplasm</keyword>
<dbReference type="OrthoDB" id="9807740at2"/>
<dbReference type="KEGG" id="ssdc:SSDC_01190"/>
<dbReference type="GO" id="GO:0008270">
    <property type="term" value="F:zinc ion binding"/>
    <property type="evidence" value="ECO:0007669"/>
    <property type="project" value="UniProtKB-UniRule"/>
</dbReference>
<dbReference type="Proteomes" id="UP000015216">
    <property type="component" value="Chromosome"/>
</dbReference>
<comment type="cofactor">
    <cofactor evidence="7">
        <name>Zn(2+)</name>
        <dbReference type="ChEBI" id="CHEBI:29105"/>
    </cofactor>
    <text evidence="7">Binds 1 zinc ion.</text>
</comment>
<dbReference type="HAMAP" id="MF_00009">
    <property type="entry name" value="Endoribonucl_YbeY"/>
    <property type="match status" value="1"/>
</dbReference>
<evidence type="ECO:0000256" key="3">
    <source>
        <dbReference type="ARBA" id="ARBA00022723"/>
    </source>
</evidence>
<evidence type="ECO:0000256" key="5">
    <source>
        <dbReference type="ARBA" id="ARBA00022801"/>
    </source>
</evidence>
<gene>
    <name evidence="7" type="primary">ybeY</name>
    <name evidence="8" type="ORF">SSDC_01190</name>
</gene>
<evidence type="ECO:0000313" key="9">
    <source>
        <dbReference type="Proteomes" id="UP000015216"/>
    </source>
</evidence>
<dbReference type="InterPro" id="IPR023091">
    <property type="entry name" value="MetalPrtase_cat_dom_sf_prd"/>
</dbReference>
<dbReference type="GO" id="GO:0005737">
    <property type="term" value="C:cytoplasm"/>
    <property type="evidence" value="ECO:0007669"/>
    <property type="project" value="UniProtKB-SubCell"/>
</dbReference>
<name>S5R148_9PROT</name>
<evidence type="ECO:0000256" key="1">
    <source>
        <dbReference type="ARBA" id="ARBA00010875"/>
    </source>
</evidence>
<evidence type="ECO:0000256" key="6">
    <source>
        <dbReference type="ARBA" id="ARBA00022833"/>
    </source>
</evidence>
<dbReference type="GO" id="GO:0004222">
    <property type="term" value="F:metalloendopeptidase activity"/>
    <property type="evidence" value="ECO:0007669"/>
    <property type="project" value="InterPro"/>
</dbReference>
<dbReference type="AlphaFoldDB" id="S5R148"/>
<dbReference type="STRING" id="669502.SSDC_01190"/>
<dbReference type="HOGENOM" id="CLU_106710_0_0_4"/>
<dbReference type="EMBL" id="CP003468">
    <property type="protein sequence ID" value="AGS06927.1"/>
    <property type="molecule type" value="Genomic_DNA"/>
</dbReference>
<keyword evidence="9" id="KW-1185">Reference proteome</keyword>
<dbReference type="RefSeq" id="WP_020915502.1">
    <property type="nucleotide sequence ID" value="NC_021885.1"/>
</dbReference>
<evidence type="ECO:0000256" key="4">
    <source>
        <dbReference type="ARBA" id="ARBA00022759"/>
    </source>
</evidence>
<dbReference type="PROSITE" id="PS01306">
    <property type="entry name" value="UPF0054"/>
    <property type="match status" value="1"/>
</dbReference>
<sequence>MLLSNHKKSLLLFVQYEDSRLKKFFPYALLKYWVKVALCSSAILTIRFVDIIEGQKLNYNYRKKKYATNILTFVYSKKNKPIHADIVLCVDVLQFEVKKYKKIIEEHVAHLIIHGILHAQGYCHKTTIEANKMKKNEIRLLKILNISNPYNNH</sequence>
<dbReference type="EC" id="3.1.-.-" evidence="7"/>
<keyword evidence="4 7" id="KW-0255">Endonuclease</keyword>
<accession>S5R148</accession>
<dbReference type="GeneID" id="301553102"/>
<dbReference type="InterPro" id="IPR020549">
    <property type="entry name" value="YbeY_CS"/>
</dbReference>
<feature type="binding site" evidence="7">
    <location>
        <position position="124"/>
    </location>
    <ligand>
        <name>Zn(2+)</name>
        <dbReference type="ChEBI" id="CHEBI:29105"/>
        <note>catalytic</note>
    </ligand>
</feature>
<organism evidence="8 9">
    <name type="scientific">Candidatus Profftella armatura</name>
    <dbReference type="NCBI Taxonomy" id="669502"/>
    <lineage>
        <taxon>Bacteria</taxon>
        <taxon>Pseudomonadati</taxon>
        <taxon>Pseudomonadota</taxon>
        <taxon>Betaproteobacteria</taxon>
        <taxon>Candidatus Profftella</taxon>
    </lineage>
</organism>
<keyword evidence="5 7" id="KW-0378">Hydrolase</keyword>
<evidence type="ECO:0000256" key="7">
    <source>
        <dbReference type="HAMAP-Rule" id="MF_00009"/>
    </source>
</evidence>
<dbReference type="Gene3D" id="3.40.390.30">
    <property type="entry name" value="Metalloproteases ('zincins'), catalytic domain"/>
    <property type="match status" value="1"/>
</dbReference>
<comment type="similarity">
    <text evidence="1 7">Belongs to the endoribonuclease YbeY family.</text>
</comment>
<dbReference type="GO" id="GO:0006364">
    <property type="term" value="P:rRNA processing"/>
    <property type="evidence" value="ECO:0007669"/>
    <property type="project" value="UniProtKB-UniRule"/>
</dbReference>
<keyword evidence="7" id="KW-0698">rRNA processing</keyword>
<dbReference type="PANTHER" id="PTHR46986">
    <property type="entry name" value="ENDORIBONUCLEASE YBEY, CHLOROPLASTIC"/>
    <property type="match status" value="1"/>
</dbReference>
<evidence type="ECO:0000256" key="2">
    <source>
        <dbReference type="ARBA" id="ARBA00022722"/>
    </source>
</evidence>
<evidence type="ECO:0000313" key="8">
    <source>
        <dbReference type="EMBL" id="AGS06927.1"/>
    </source>
</evidence>
<keyword evidence="7" id="KW-0690">Ribosome biogenesis</keyword>
<proteinExistence type="inferred from homology"/>
<dbReference type="SUPFAM" id="SSF55486">
    <property type="entry name" value="Metalloproteases ('zincins'), catalytic domain"/>
    <property type="match status" value="1"/>
</dbReference>
<reference evidence="8 9" key="1">
    <citation type="journal article" date="2013" name="Curr. Biol.">
        <title>Defensive bacteriome symbiont with a drastically reduced genome.</title>
        <authorList>
            <person name="Nakabachi A."/>
            <person name="Ueoka R."/>
            <person name="Oshima K."/>
            <person name="Teta R."/>
            <person name="Mangoni A."/>
            <person name="Gurgui M."/>
            <person name="Oldham N.J."/>
            <person name="van Echten-Deckert G."/>
            <person name="Okamura K."/>
            <person name="Yamamoto K."/>
            <person name="Inoue H."/>
            <person name="Ohkuma M."/>
            <person name="Hongoh Y."/>
            <person name="Miyagishima S.Y."/>
            <person name="Hattori M."/>
            <person name="Piel J."/>
            <person name="Fukatsu T."/>
        </authorList>
    </citation>
    <scope>NUCLEOTIDE SEQUENCE [LARGE SCALE GENOMIC DNA]</scope>
    <source>
        <strain evidence="8 9">DC</strain>
    </source>
</reference>
<dbReference type="GO" id="GO:0004521">
    <property type="term" value="F:RNA endonuclease activity"/>
    <property type="evidence" value="ECO:0007669"/>
    <property type="project" value="UniProtKB-UniRule"/>
</dbReference>
<protein>
    <recommendedName>
        <fullName evidence="7">Endoribonuclease YbeY</fullName>
        <ecNumber evidence="7">3.1.-.-</ecNumber>
    </recommendedName>
</protein>
<keyword evidence="6 7" id="KW-0862">Zinc</keyword>
<dbReference type="NCBIfam" id="TIGR00043">
    <property type="entry name" value="rRNA maturation RNase YbeY"/>
    <property type="match status" value="1"/>
</dbReference>
<keyword evidence="3 7" id="KW-0479">Metal-binding</keyword>
<dbReference type="PANTHER" id="PTHR46986:SF1">
    <property type="entry name" value="ENDORIBONUCLEASE YBEY, CHLOROPLASTIC"/>
    <property type="match status" value="1"/>
</dbReference>
<dbReference type="eggNOG" id="COG0319">
    <property type="taxonomic scope" value="Bacteria"/>
</dbReference>
<dbReference type="Pfam" id="PF02130">
    <property type="entry name" value="YbeY"/>
    <property type="match status" value="1"/>
</dbReference>
<feature type="binding site" evidence="7">
    <location>
        <position position="114"/>
    </location>
    <ligand>
        <name>Zn(2+)</name>
        <dbReference type="ChEBI" id="CHEBI:29105"/>
        <note>catalytic</note>
    </ligand>
</feature>